<sequence>MAESKETSGETDGGEVAESKEDTADAGDETEAAAESDADMFTNRDCRTEYDESACVSIQLNGDSVSADSDSVNISGTTVTITEEAQAQAAVQMQQKRQLQKTAGSLPQRRRLRETAGRIFRRL</sequence>
<reference evidence="2" key="2">
    <citation type="submission" date="2021-04" db="EMBL/GenBank/DDBJ databases">
        <authorList>
            <person name="Gilroy R."/>
        </authorList>
    </citation>
    <scope>NUCLEOTIDE SEQUENCE</scope>
    <source>
        <strain evidence="2">CHK185-5351</strain>
    </source>
</reference>
<evidence type="ECO:0000313" key="3">
    <source>
        <dbReference type="Proteomes" id="UP000823849"/>
    </source>
</evidence>
<name>A0A9D2NAD1_9FIRM</name>
<feature type="region of interest" description="Disordered" evidence="1">
    <location>
        <begin position="1"/>
        <end position="45"/>
    </location>
</feature>
<organism evidence="2 3">
    <name type="scientific">Candidatus Fusicatenibacter intestinigallinarum</name>
    <dbReference type="NCBI Taxonomy" id="2838598"/>
    <lineage>
        <taxon>Bacteria</taxon>
        <taxon>Bacillati</taxon>
        <taxon>Bacillota</taxon>
        <taxon>Clostridia</taxon>
        <taxon>Lachnospirales</taxon>
        <taxon>Lachnospiraceae</taxon>
        <taxon>Fusicatenibacter</taxon>
    </lineage>
</organism>
<comment type="caution">
    <text evidence="2">The sequence shown here is derived from an EMBL/GenBank/DDBJ whole genome shotgun (WGS) entry which is preliminary data.</text>
</comment>
<gene>
    <name evidence="2" type="ORF">H9705_01280</name>
</gene>
<dbReference type="AlphaFoldDB" id="A0A9D2NAD1"/>
<evidence type="ECO:0000256" key="1">
    <source>
        <dbReference type="SAM" id="MobiDB-lite"/>
    </source>
</evidence>
<accession>A0A9D2NAD1</accession>
<dbReference type="Proteomes" id="UP000823849">
    <property type="component" value="Unassembled WGS sequence"/>
</dbReference>
<proteinExistence type="predicted"/>
<protein>
    <submittedName>
        <fullName evidence="2">Uncharacterized protein</fullName>
    </submittedName>
</protein>
<reference evidence="2" key="1">
    <citation type="journal article" date="2021" name="PeerJ">
        <title>Extensive microbial diversity within the chicken gut microbiome revealed by metagenomics and culture.</title>
        <authorList>
            <person name="Gilroy R."/>
            <person name="Ravi A."/>
            <person name="Getino M."/>
            <person name="Pursley I."/>
            <person name="Horton D.L."/>
            <person name="Alikhan N.F."/>
            <person name="Baker D."/>
            <person name="Gharbi K."/>
            <person name="Hall N."/>
            <person name="Watson M."/>
            <person name="Adriaenssens E.M."/>
            <person name="Foster-Nyarko E."/>
            <person name="Jarju S."/>
            <person name="Secka A."/>
            <person name="Antonio M."/>
            <person name="Oren A."/>
            <person name="Chaudhuri R.R."/>
            <person name="La Ragione R."/>
            <person name="Hildebrand F."/>
            <person name="Pallen M.J."/>
        </authorList>
    </citation>
    <scope>NUCLEOTIDE SEQUENCE</scope>
    <source>
        <strain evidence="2">CHK185-5351</strain>
    </source>
</reference>
<dbReference type="EMBL" id="DWWU01000006">
    <property type="protein sequence ID" value="HJC14446.1"/>
    <property type="molecule type" value="Genomic_DNA"/>
</dbReference>
<evidence type="ECO:0000313" key="2">
    <source>
        <dbReference type="EMBL" id="HJC14446.1"/>
    </source>
</evidence>
<feature type="compositionally biased region" description="Acidic residues" evidence="1">
    <location>
        <begin position="24"/>
        <end position="38"/>
    </location>
</feature>